<evidence type="ECO:0000313" key="3">
    <source>
        <dbReference type="Proteomes" id="UP001211907"/>
    </source>
</evidence>
<evidence type="ECO:0000313" key="2">
    <source>
        <dbReference type="EMBL" id="KAJ3086085.1"/>
    </source>
</evidence>
<sequence>MPFSSTLASASSESHIFFALAAFLVSFSLLKRTAALLDGNLYAADLSLTFGYTAAHVNAAASTSAGLLAASALFSEVSTVAFGFLASAIVSLAVQSLGPSGKPLLSLNQIPIVNAIVHAVETGFLTAAILGNNPEYAELAVTLAGLRYLLALGSLVLAAVSTVQFLFSWIKTIGRDGRQQIPKVKKQ</sequence>
<feature type="transmembrane region" description="Helical" evidence="1">
    <location>
        <begin position="150"/>
        <end position="170"/>
    </location>
</feature>
<dbReference type="EMBL" id="JADGJH010004368">
    <property type="protein sequence ID" value="KAJ3086085.1"/>
    <property type="molecule type" value="Genomic_DNA"/>
</dbReference>
<keyword evidence="1" id="KW-0472">Membrane</keyword>
<reference evidence="2" key="1">
    <citation type="submission" date="2020-05" db="EMBL/GenBank/DDBJ databases">
        <title>Phylogenomic resolution of chytrid fungi.</title>
        <authorList>
            <person name="Stajich J.E."/>
            <person name="Amses K."/>
            <person name="Simmons R."/>
            <person name="Seto K."/>
            <person name="Myers J."/>
            <person name="Bonds A."/>
            <person name="Quandt C.A."/>
            <person name="Barry K."/>
            <person name="Liu P."/>
            <person name="Grigoriev I."/>
            <person name="Longcore J.E."/>
            <person name="James T.Y."/>
        </authorList>
    </citation>
    <scope>NUCLEOTIDE SEQUENCE</scope>
    <source>
        <strain evidence="2">JEL0513</strain>
    </source>
</reference>
<dbReference type="Proteomes" id="UP001211907">
    <property type="component" value="Unassembled WGS sequence"/>
</dbReference>
<organism evidence="2 3">
    <name type="scientific">Physocladia obscura</name>
    <dbReference type="NCBI Taxonomy" id="109957"/>
    <lineage>
        <taxon>Eukaryota</taxon>
        <taxon>Fungi</taxon>
        <taxon>Fungi incertae sedis</taxon>
        <taxon>Chytridiomycota</taxon>
        <taxon>Chytridiomycota incertae sedis</taxon>
        <taxon>Chytridiomycetes</taxon>
        <taxon>Chytridiales</taxon>
        <taxon>Chytriomycetaceae</taxon>
        <taxon>Physocladia</taxon>
    </lineage>
</organism>
<gene>
    <name evidence="2" type="ORF">HK100_008814</name>
</gene>
<accession>A0AAD5X9Z1</accession>
<protein>
    <submittedName>
        <fullName evidence="2">Uncharacterized protein</fullName>
    </submittedName>
</protein>
<name>A0AAD5X9Z1_9FUNG</name>
<evidence type="ECO:0000256" key="1">
    <source>
        <dbReference type="SAM" id="Phobius"/>
    </source>
</evidence>
<keyword evidence="1" id="KW-0812">Transmembrane</keyword>
<feature type="transmembrane region" description="Helical" evidence="1">
    <location>
        <begin position="12"/>
        <end position="30"/>
    </location>
</feature>
<feature type="transmembrane region" description="Helical" evidence="1">
    <location>
        <begin position="80"/>
        <end position="98"/>
    </location>
</feature>
<proteinExistence type="predicted"/>
<comment type="caution">
    <text evidence="2">The sequence shown here is derived from an EMBL/GenBank/DDBJ whole genome shotgun (WGS) entry which is preliminary data.</text>
</comment>
<keyword evidence="1" id="KW-1133">Transmembrane helix</keyword>
<dbReference type="AlphaFoldDB" id="A0AAD5X9Z1"/>
<keyword evidence="3" id="KW-1185">Reference proteome</keyword>